<dbReference type="EMBL" id="CP002214">
    <property type="protein sequence ID" value="ADO59711.1"/>
    <property type="molecule type" value="Genomic_DNA"/>
</dbReference>
<geneLocation type="plasmid" evidence="1 2">
    <name>pSC2</name>
</geneLocation>
<organism evidence="1 2">
    <name type="scientific">Paenibacillus polymyxa (strain SC2)</name>
    <name type="common">Bacillus polymyxa</name>
    <dbReference type="NCBI Taxonomy" id="886882"/>
    <lineage>
        <taxon>Bacteria</taxon>
        <taxon>Bacillati</taxon>
        <taxon>Bacillota</taxon>
        <taxon>Bacilli</taxon>
        <taxon>Bacillales</taxon>
        <taxon>Paenibacillaceae</taxon>
        <taxon>Paenibacillus</taxon>
    </lineage>
</organism>
<sequence length="231" mass="26329">MIWIDLNGLYYDDLPEAYKRRIKGTLIQIEEYDIDDSMKFELFKRWNNGVALKPSQIRKAKMTYEMINFLASVKDLPHIQAGFTPKGLNSETQSDMVLKAMAVLLTDNNTALDNRALNKMLDENLFASESIEETQGVIDYVGDAFQILDEKTLAKSFGTSKTVSLLYVARTAKREGRSLEEFANWMNHFFVKDYSKSGFGSQSGTAKLESVRRRNEIILSHYRKHFAAAAA</sequence>
<dbReference type="PATRIC" id="fig|886882.15.peg.5613"/>
<evidence type="ECO:0000313" key="2">
    <source>
        <dbReference type="Proteomes" id="UP000006868"/>
    </source>
</evidence>
<reference evidence="1 2" key="1">
    <citation type="journal article" date="2011" name="J. Bacteriol.">
        <title>Complete genome sequence of Paenibacillus polymyxa SC2, a strain of plant growth-promoting Rhizobacterium with broad-spectrum antimicrobial activity.</title>
        <authorList>
            <person name="Ma M."/>
            <person name="Wang C."/>
            <person name="Ding Y."/>
            <person name="Li L."/>
            <person name="Shen D."/>
            <person name="Jiang X."/>
            <person name="Guan D."/>
            <person name="Cao F."/>
            <person name="Chen H."/>
            <person name="Feng R."/>
            <person name="Wang X."/>
            <person name="Ge Y."/>
            <person name="Yao L."/>
            <person name="Bing X."/>
            <person name="Yang X."/>
            <person name="Li J."/>
            <person name="Du B."/>
        </authorList>
    </citation>
    <scope>NUCLEOTIDE SEQUENCE [LARGE SCALE GENOMIC DNA]</scope>
    <source>
        <strain evidence="1 2">SC2</strain>
        <plasmid evidence="2">pSC2</plasmid>
    </source>
</reference>
<dbReference type="OrthoDB" id="2665513at2"/>
<dbReference type="AlphaFoldDB" id="E3EJW3"/>
<dbReference type="HOGENOM" id="CLU_1198835_0_0_9"/>
<protein>
    <submittedName>
        <fullName evidence="1">Uncharacterized protein</fullName>
    </submittedName>
</protein>
<keyword evidence="1" id="KW-0614">Plasmid</keyword>
<name>E3EJW3_PAEPS</name>
<accession>E3EJW3</accession>
<dbReference type="RefSeq" id="WP_013386125.1">
    <property type="nucleotide sequence ID" value="NC_014628.2"/>
</dbReference>
<proteinExistence type="predicted"/>
<evidence type="ECO:0000313" key="1">
    <source>
        <dbReference type="EMBL" id="ADO59711.1"/>
    </source>
</evidence>
<dbReference type="eggNOG" id="COG1479">
    <property type="taxonomic scope" value="Bacteria"/>
</dbReference>
<gene>
    <name evidence="1" type="ORF">PPSC2_26600</name>
</gene>
<dbReference type="KEGG" id="ppm:PPSC2_26600"/>
<dbReference type="Proteomes" id="UP000006868">
    <property type="component" value="Plasmid pSC2"/>
</dbReference>